<sequence length="915" mass="104221">MENVRKEFDSLLKHTPDTARSIWSINTSEAVYDHLNSINSKPNGRTTFSIRVDGIIETLDSFLYVVRETLDAILDKNQEYEPMIWGSTAQILAQACERRTTHEKVVFMLEDLTISTALPSSTITGFRSKFLNCFVRRLFAELAIGLLQLALILQKYPQGMPLYVSTSLELRLTVLKAPDKKQPKFVEFEEGHIKAIQRVKAWADRVKGVNSYGSSTSPLVSRPIRLSGDQIPISLNEHFLGREDDLRILRHKLESSTGCLSVVSIHGLPGIGKTELVAQYCKRYRNKYDACLWVTSDKQAKIIDALSGYTMMLQLTGSSVENEPRNVQILLSWLRTTWVKWLVVFDNLDDPSEINDFWPSGGSGHIIITTRSHTTAECWSAVTLQIPPLSPECCKELFYSISGKHKIRQHNQQMDAVMREWEGVPLALNHIGSYISSRRLSIEQFLKIYHDYAYEIYRSKYGKRKYPHSIATAFSVSKVEGSNKLLLQSLCFLDPDRIPTDILLWESNTGQVATRIPSAYELYEAISSLSEGGLVTQTDEYIAIHRFVQRVILTGMTNAERISMFDHTLSLLYQKFPREIAGKPMWENWVQCNAYVPHVQFLCQRYNELFKDSRKNVQLAELLSSCTWYLVERCLFTEAEPLILIAQAVCPDQGQASLTLATVLFNLAGVRFECNRIDEALELCKKVLTIRQQMLQPDDPLLGNTLYSIGIVYMEAGDLEESLRLHLRAIEIHEDCQAKSKHDGSPTAMAYLDLGLCYWRMKNFDLASMYIEKRLVIHELTTGKTSLKYGQGLYYLSQVRESQGKFKEAKRAAKESLKICQKETPNEFKTGLGLHKVATFYHREGDLNKALFDPNPRVARSMFRMSEILADMGKADEAVTIREKAELLRSTIKTFAYDPRATVEAFDKLVPSFLA</sequence>
<keyword evidence="7" id="KW-1185">Reference proteome</keyword>
<evidence type="ECO:0000259" key="5">
    <source>
        <dbReference type="Pfam" id="PF25000"/>
    </source>
</evidence>
<reference evidence="7" key="1">
    <citation type="submission" date="2014-10" db="EMBL/GenBank/DDBJ databases">
        <authorList>
            <person name="King R."/>
        </authorList>
    </citation>
    <scope>NUCLEOTIDE SEQUENCE [LARGE SCALE GENOMIC DNA]</scope>
    <source>
        <strain evidence="7">A3/5</strain>
    </source>
</reference>
<organism evidence="6 7">
    <name type="scientific">Fusarium venenatum</name>
    <dbReference type="NCBI Taxonomy" id="56646"/>
    <lineage>
        <taxon>Eukaryota</taxon>
        <taxon>Fungi</taxon>
        <taxon>Dikarya</taxon>
        <taxon>Ascomycota</taxon>
        <taxon>Pezizomycotina</taxon>
        <taxon>Sordariomycetes</taxon>
        <taxon>Hypocreomycetidae</taxon>
        <taxon>Hypocreales</taxon>
        <taxon>Nectriaceae</taxon>
        <taxon>Fusarium</taxon>
    </lineage>
</organism>
<dbReference type="EMBL" id="LN649231">
    <property type="protein sequence ID" value="CEI68080.1"/>
    <property type="molecule type" value="Genomic_DNA"/>
</dbReference>
<dbReference type="Gene3D" id="3.40.50.300">
    <property type="entry name" value="P-loop containing nucleotide triphosphate hydrolases"/>
    <property type="match status" value="1"/>
</dbReference>
<keyword evidence="1" id="KW-0677">Repeat</keyword>
<dbReference type="SUPFAM" id="SSF48452">
    <property type="entry name" value="TPR-like"/>
    <property type="match status" value="1"/>
</dbReference>
<evidence type="ECO:0000256" key="3">
    <source>
        <dbReference type="PROSITE-ProRule" id="PRU00339"/>
    </source>
</evidence>
<dbReference type="SUPFAM" id="SSF52540">
    <property type="entry name" value="P-loop containing nucleoside triphosphate hydrolases"/>
    <property type="match status" value="1"/>
</dbReference>
<dbReference type="InterPro" id="IPR011990">
    <property type="entry name" value="TPR-like_helical_dom_sf"/>
</dbReference>
<dbReference type="InterPro" id="IPR056681">
    <property type="entry name" value="DUF7779"/>
</dbReference>
<dbReference type="GO" id="GO:0043531">
    <property type="term" value="F:ADP binding"/>
    <property type="evidence" value="ECO:0007669"/>
    <property type="project" value="InterPro"/>
</dbReference>
<dbReference type="AlphaFoldDB" id="A0A2L2TZY5"/>
<evidence type="ECO:0000256" key="1">
    <source>
        <dbReference type="ARBA" id="ARBA00022737"/>
    </source>
</evidence>
<keyword evidence="2 3" id="KW-0802">TPR repeat</keyword>
<dbReference type="PANTHER" id="PTHR45641">
    <property type="entry name" value="TETRATRICOPEPTIDE REPEAT PROTEIN (AFU_ORTHOLOGUE AFUA_6G03870)"/>
    <property type="match status" value="1"/>
</dbReference>
<dbReference type="PRINTS" id="PR00364">
    <property type="entry name" value="DISEASERSIST"/>
</dbReference>
<dbReference type="STRING" id="56646.A0A2L2TZY5"/>
<evidence type="ECO:0000256" key="2">
    <source>
        <dbReference type="ARBA" id="ARBA00022803"/>
    </source>
</evidence>
<feature type="domain" description="NB-ARC" evidence="4">
    <location>
        <begin position="243"/>
        <end position="404"/>
    </location>
</feature>
<evidence type="ECO:0000259" key="4">
    <source>
        <dbReference type="Pfam" id="PF00931"/>
    </source>
</evidence>
<feature type="domain" description="DUF7779" evidence="5">
    <location>
        <begin position="476"/>
        <end position="560"/>
    </location>
</feature>
<feature type="repeat" description="TPR" evidence="3">
    <location>
        <begin position="703"/>
        <end position="736"/>
    </location>
</feature>
<proteinExistence type="predicted"/>
<evidence type="ECO:0000313" key="7">
    <source>
        <dbReference type="Proteomes" id="UP000245910"/>
    </source>
</evidence>
<accession>A0A2L2TZY5</accession>
<dbReference type="InterPro" id="IPR002182">
    <property type="entry name" value="NB-ARC"/>
</dbReference>
<evidence type="ECO:0000313" key="6">
    <source>
        <dbReference type="EMBL" id="CEI68080.1"/>
    </source>
</evidence>
<dbReference type="PROSITE" id="PS50005">
    <property type="entry name" value="TPR"/>
    <property type="match status" value="1"/>
</dbReference>
<dbReference type="Pfam" id="PF13424">
    <property type="entry name" value="TPR_12"/>
    <property type="match status" value="2"/>
</dbReference>
<dbReference type="InterPro" id="IPR019734">
    <property type="entry name" value="TPR_rpt"/>
</dbReference>
<dbReference type="SMART" id="SM00028">
    <property type="entry name" value="TPR"/>
    <property type="match status" value="4"/>
</dbReference>
<dbReference type="Gene3D" id="1.25.40.10">
    <property type="entry name" value="Tetratricopeptide repeat domain"/>
    <property type="match status" value="2"/>
</dbReference>
<name>A0A2L2TZY5_9HYPO</name>
<dbReference type="PANTHER" id="PTHR45641:SF19">
    <property type="entry name" value="NEPHROCYSTIN-3"/>
    <property type="match status" value="1"/>
</dbReference>
<dbReference type="InterPro" id="IPR027417">
    <property type="entry name" value="P-loop_NTPase"/>
</dbReference>
<dbReference type="Pfam" id="PF00931">
    <property type="entry name" value="NB-ARC"/>
    <property type="match status" value="1"/>
</dbReference>
<protein>
    <submittedName>
        <fullName evidence="6">Uncharacterized protein</fullName>
    </submittedName>
</protein>
<dbReference type="Pfam" id="PF25000">
    <property type="entry name" value="DUF7779"/>
    <property type="match status" value="1"/>
</dbReference>
<dbReference type="Proteomes" id="UP000245910">
    <property type="component" value="Chromosome III"/>
</dbReference>